<evidence type="ECO:0000256" key="3">
    <source>
        <dbReference type="PROSITE-ProRule" id="PRU00023"/>
    </source>
</evidence>
<sequence>MSERILTDLPLEIFWLVVKNLECEKDINALSQVNRGLYNLLNPYLYRINIDSIYKSAISWGAHNVQEPTVRKALEQGARARSTWDHTLPEPITLAALRGHANIVKLLLDHGVNPNYSWENDEDGTESWFIMDWEHFELYSILDWPPWTAALACDQAEVLQVLVERNAFVPRAWDLFNASGEGCFETLKVLVRAIPQWTELAQSEYPTILGLAINVSWHNLDIARFLVDSGSPINYIDTNQHTPLAMAANIGNIETVRFLLDRGADPDPATPLWPLRFAAEKGHVEVAELLLEKIDVQSKITGGGDDPFWLLYSAAACGFEKLVRACLDAGYDANRRLGVEHCSFSVDATNRLPDGGYNLTPLDWARGRGHSAVVRLLEDD</sequence>
<reference evidence="5" key="1">
    <citation type="journal article" date="2017" name="Nat. Microbiol.">
        <title>Global analysis of biosynthetic gene clusters reveals vast potential of secondary metabolite production in Penicillium species.</title>
        <authorList>
            <person name="Nielsen J.C."/>
            <person name="Grijseels S."/>
            <person name="Prigent S."/>
            <person name="Ji B."/>
            <person name="Dainat J."/>
            <person name="Nielsen K.F."/>
            <person name="Frisvad J.C."/>
            <person name="Workman M."/>
            <person name="Nielsen J."/>
        </authorList>
    </citation>
    <scope>NUCLEOTIDE SEQUENCE [LARGE SCALE GENOMIC DNA]</scope>
    <source>
        <strain evidence="5">IBT 29525</strain>
    </source>
</reference>
<dbReference type="PROSITE" id="PS50088">
    <property type="entry name" value="ANK_REPEAT"/>
    <property type="match status" value="2"/>
</dbReference>
<dbReference type="PROSITE" id="PS50297">
    <property type="entry name" value="ANK_REP_REGION"/>
    <property type="match status" value="2"/>
</dbReference>
<dbReference type="InterPro" id="IPR050889">
    <property type="entry name" value="Dendritic_Spine_Reg/Scaffold"/>
</dbReference>
<dbReference type="AlphaFoldDB" id="A0A1V6QSN8"/>
<dbReference type="PANTHER" id="PTHR24166">
    <property type="entry name" value="ROLLING PEBBLES, ISOFORM B"/>
    <property type="match status" value="1"/>
</dbReference>
<dbReference type="Gene3D" id="1.25.40.20">
    <property type="entry name" value="Ankyrin repeat-containing domain"/>
    <property type="match status" value="3"/>
</dbReference>
<protein>
    <recommendedName>
        <fullName evidence="6">F-box domain-containing protein</fullName>
    </recommendedName>
</protein>
<name>A0A1V6QSN8_9EURO</name>
<keyword evidence="1" id="KW-0677">Repeat</keyword>
<evidence type="ECO:0000256" key="1">
    <source>
        <dbReference type="ARBA" id="ARBA00022737"/>
    </source>
</evidence>
<gene>
    <name evidence="4" type="ORF">PENSOL_c046G06245</name>
</gene>
<keyword evidence="2 3" id="KW-0040">ANK repeat</keyword>
<evidence type="ECO:0008006" key="6">
    <source>
        <dbReference type="Google" id="ProtNLM"/>
    </source>
</evidence>
<dbReference type="EMBL" id="MDYO01000046">
    <property type="protein sequence ID" value="OQD91972.1"/>
    <property type="molecule type" value="Genomic_DNA"/>
</dbReference>
<dbReference type="PROSITE" id="PS00141">
    <property type="entry name" value="ASP_PROTEASE"/>
    <property type="match status" value="1"/>
</dbReference>
<dbReference type="InterPro" id="IPR036770">
    <property type="entry name" value="Ankyrin_rpt-contain_sf"/>
</dbReference>
<dbReference type="SUPFAM" id="SSF48403">
    <property type="entry name" value="Ankyrin repeat"/>
    <property type="match status" value="1"/>
</dbReference>
<dbReference type="PANTHER" id="PTHR24166:SF48">
    <property type="entry name" value="PROTEIN VAPYRIN"/>
    <property type="match status" value="1"/>
</dbReference>
<organism evidence="4 5">
    <name type="scientific">Penicillium solitum</name>
    <dbReference type="NCBI Taxonomy" id="60172"/>
    <lineage>
        <taxon>Eukaryota</taxon>
        <taxon>Fungi</taxon>
        <taxon>Dikarya</taxon>
        <taxon>Ascomycota</taxon>
        <taxon>Pezizomycotina</taxon>
        <taxon>Eurotiomycetes</taxon>
        <taxon>Eurotiomycetidae</taxon>
        <taxon>Eurotiales</taxon>
        <taxon>Aspergillaceae</taxon>
        <taxon>Penicillium</taxon>
    </lineage>
</organism>
<evidence type="ECO:0000313" key="4">
    <source>
        <dbReference type="EMBL" id="OQD91972.1"/>
    </source>
</evidence>
<dbReference type="Pfam" id="PF00023">
    <property type="entry name" value="Ank"/>
    <property type="match status" value="1"/>
</dbReference>
<accession>A0A1V6QSN8</accession>
<dbReference type="Pfam" id="PF12796">
    <property type="entry name" value="Ank_2"/>
    <property type="match status" value="1"/>
</dbReference>
<evidence type="ECO:0000313" key="5">
    <source>
        <dbReference type="Proteomes" id="UP000191612"/>
    </source>
</evidence>
<dbReference type="GO" id="GO:0004190">
    <property type="term" value="F:aspartic-type endopeptidase activity"/>
    <property type="evidence" value="ECO:0007669"/>
    <property type="project" value="InterPro"/>
</dbReference>
<dbReference type="Proteomes" id="UP000191612">
    <property type="component" value="Unassembled WGS sequence"/>
</dbReference>
<dbReference type="SMART" id="SM00248">
    <property type="entry name" value="ANK"/>
    <property type="match status" value="6"/>
</dbReference>
<dbReference type="InterPro" id="IPR001969">
    <property type="entry name" value="Aspartic_peptidase_AS"/>
</dbReference>
<dbReference type="STRING" id="60172.A0A1V6QSN8"/>
<feature type="repeat" description="ANK" evidence="3">
    <location>
        <begin position="91"/>
        <end position="119"/>
    </location>
</feature>
<dbReference type="InterPro" id="IPR002110">
    <property type="entry name" value="Ankyrin_rpt"/>
</dbReference>
<dbReference type="GO" id="GO:0006508">
    <property type="term" value="P:proteolysis"/>
    <property type="evidence" value="ECO:0007669"/>
    <property type="project" value="InterPro"/>
</dbReference>
<keyword evidence="5" id="KW-1185">Reference proteome</keyword>
<proteinExistence type="predicted"/>
<comment type="caution">
    <text evidence="4">The sequence shown here is derived from an EMBL/GenBank/DDBJ whole genome shotgun (WGS) entry which is preliminary data.</text>
</comment>
<evidence type="ECO:0000256" key="2">
    <source>
        <dbReference type="ARBA" id="ARBA00023043"/>
    </source>
</evidence>
<feature type="repeat" description="ANK" evidence="3">
    <location>
        <begin position="239"/>
        <end position="271"/>
    </location>
</feature>